<comment type="caution">
    <text evidence="1">The sequence shown here is derived from an EMBL/GenBank/DDBJ whole genome shotgun (WGS) entry which is preliminary data.</text>
</comment>
<gene>
    <name evidence="1" type="ORF">IAC35_07110</name>
</gene>
<dbReference type="InterPro" id="IPR023696">
    <property type="entry name" value="Ureohydrolase_dom_sf"/>
</dbReference>
<sequence length="205" mass="22658">MELIFSDFSSIEGSCCYCSEEAGNEIRTLISPLPLKAVHYIGTGDFHYQTLFWLERVTGPFSLLLLDNHPDDQPGAFGEKLLSCGSWVREAKKLPLLQNFTWLRRASDYSASALTDAFPLYISVDLDVLSPEFARTDWDQGDMSLTELNGILSDVAARFSRGDEGKGIMGVDICGGISEEKGGREADMELNRATLLDLAGIFRNC</sequence>
<evidence type="ECO:0000313" key="2">
    <source>
        <dbReference type="Proteomes" id="UP000886881"/>
    </source>
</evidence>
<evidence type="ECO:0008006" key="3">
    <source>
        <dbReference type="Google" id="ProtNLM"/>
    </source>
</evidence>
<evidence type="ECO:0000313" key="1">
    <source>
        <dbReference type="EMBL" id="HIT47608.1"/>
    </source>
</evidence>
<dbReference type="Gene3D" id="3.40.800.10">
    <property type="entry name" value="Ureohydrolase domain"/>
    <property type="match status" value="1"/>
</dbReference>
<dbReference type="EMBL" id="DVLC01000128">
    <property type="protein sequence ID" value="HIT47608.1"/>
    <property type="molecule type" value="Genomic_DNA"/>
</dbReference>
<protein>
    <recommendedName>
        <fullName evidence="3">Arginase</fullName>
    </recommendedName>
</protein>
<dbReference type="Proteomes" id="UP000886881">
    <property type="component" value="Unassembled WGS sequence"/>
</dbReference>
<accession>A0A9D1GP70</accession>
<reference evidence="1" key="2">
    <citation type="journal article" date="2021" name="PeerJ">
        <title>Extensive microbial diversity within the chicken gut microbiome revealed by metagenomics and culture.</title>
        <authorList>
            <person name="Gilroy R."/>
            <person name="Ravi A."/>
            <person name="Getino M."/>
            <person name="Pursley I."/>
            <person name="Horton D.L."/>
            <person name="Alikhan N.F."/>
            <person name="Baker D."/>
            <person name="Gharbi K."/>
            <person name="Hall N."/>
            <person name="Watson M."/>
            <person name="Adriaenssens E.M."/>
            <person name="Foster-Nyarko E."/>
            <person name="Jarju S."/>
            <person name="Secka A."/>
            <person name="Antonio M."/>
            <person name="Oren A."/>
            <person name="Chaudhuri R.R."/>
            <person name="La Ragione R."/>
            <person name="Hildebrand F."/>
            <person name="Pallen M.J."/>
        </authorList>
    </citation>
    <scope>NUCLEOTIDE SEQUENCE</scope>
    <source>
        <strain evidence="1">ChiHecec2B26-709</strain>
    </source>
</reference>
<reference evidence="1" key="1">
    <citation type="submission" date="2020-10" db="EMBL/GenBank/DDBJ databases">
        <authorList>
            <person name="Gilroy R."/>
        </authorList>
    </citation>
    <scope>NUCLEOTIDE SEQUENCE</scope>
    <source>
        <strain evidence="1">ChiHecec2B26-709</strain>
    </source>
</reference>
<proteinExistence type="predicted"/>
<dbReference type="SUPFAM" id="SSF52768">
    <property type="entry name" value="Arginase/deacetylase"/>
    <property type="match status" value="1"/>
</dbReference>
<name>A0A9D1GP70_9BACT</name>
<dbReference type="AlphaFoldDB" id="A0A9D1GP70"/>
<organism evidence="1 2">
    <name type="scientific">Candidatus Cryptobacteroides merdipullorum</name>
    <dbReference type="NCBI Taxonomy" id="2840771"/>
    <lineage>
        <taxon>Bacteria</taxon>
        <taxon>Pseudomonadati</taxon>
        <taxon>Bacteroidota</taxon>
        <taxon>Bacteroidia</taxon>
        <taxon>Bacteroidales</taxon>
        <taxon>Candidatus Cryptobacteroides</taxon>
    </lineage>
</organism>